<sequence length="86" mass="9047">MSSGDKSHATGPSKVPGKVQEKAPKDLEESLPDSIHPTGKNPGESTNKTHAKGGGEESILPKKVQEKVPESIERAVPNALHNTGDK</sequence>
<gene>
    <name evidence="2" type="ORF">Daesc_007493</name>
</gene>
<evidence type="ECO:0000256" key="1">
    <source>
        <dbReference type="SAM" id="MobiDB-lite"/>
    </source>
</evidence>
<dbReference type="EMBL" id="JBANMG010000007">
    <property type="protein sequence ID" value="KAK6950965.1"/>
    <property type="molecule type" value="Genomic_DNA"/>
</dbReference>
<evidence type="ECO:0000313" key="2">
    <source>
        <dbReference type="EMBL" id="KAK6950965.1"/>
    </source>
</evidence>
<feature type="compositionally biased region" description="Basic and acidic residues" evidence="1">
    <location>
        <begin position="19"/>
        <end position="28"/>
    </location>
</feature>
<dbReference type="Proteomes" id="UP001369815">
    <property type="component" value="Unassembled WGS sequence"/>
</dbReference>
<dbReference type="AlphaFoldDB" id="A0AAX6MEC0"/>
<feature type="region of interest" description="Disordered" evidence="1">
    <location>
        <begin position="1"/>
        <end position="86"/>
    </location>
</feature>
<reference evidence="2 3" key="1">
    <citation type="journal article" date="2024" name="Front Chem Biol">
        <title>Unveiling the potential of Daldinia eschscholtzii MFLUCC 19-0629 through bioactivity and bioinformatics studies for enhanced sustainable agriculture production.</title>
        <authorList>
            <person name="Brooks S."/>
            <person name="Weaver J.A."/>
            <person name="Klomchit A."/>
            <person name="Alharthi S.A."/>
            <person name="Onlamun T."/>
            <person name="Nurani R."/>
            <person name="Vong T.K."/>
            <person name="Alberti F."/>
            <person name="Greco C."/>
        </authorList>
    </citation>
    <scope>NUCLEOTIDE SEQUENCE [LARGE SCALE GENOMIC DNA]</scope>
    <source>
        <strain evidence="2">MFLUCC 19-0629</strain>
    </source>
</reference>
<keyword evidence="3" id="KW-1185">Reference proteome</keyword>
<accession>A0AAX6MEC0</accession>
<feature type="compositionally biased region" description="Basic and acidic residues" evidence="1">
    <location>
        <begin position="53"/>
        <end position="73"/>
    </location>
</feature>
<organism evidence="2 3">
    <name type="scientific">Daldinia eschscholtzii</name>
    <dbReference type="NCBI Taxonomy" id="292717"/>
    <lineage>
        <taxon>Eukaryota</taxon>
        <taxon>Fungi</taxon>
        <taxon>Dikarya</taxon>
        <taxon>Ascomycota</taxon>
        <taxon>Pezizomycotina</taxon>
        <taxon>Sordariomycetes</taxon>
        <taxon>Xylariomycetidae</taxon>
        <taxon>Xylariales</taxon>
        <taxon>Hypoxylaceae</taxon>
        <taxon>Daldinia</taxon>
    </lineage>
</organism>
<protein>
    <submittedName>
        <fullName evidence="2">Uncharacterized protein</fullName>
    </submittedName>
</protein>
<evidence type="ECO:0000313" key="3">
    <source>
        <dbReference type="Proteomes" id="UP001369815"/>
    </source>
</evidence>
<name>A0AAX6MEC0_9PEZI</name>
<comment type="caution">
    <text evidence="2">The sequence shown here is derived from an EMBL/GenBank/DDBJ whole genome shotgun (WGS) entry which is preliminary data.</text>
</comment>
<proteinExistence type="predicted"/>